<evidence type="ECO:0000256" key="8">
    <source>
        <dbReference type="ARBA" id="ARBA00023012"/>
    </source>
</evidence>
<feature type="transmembrane region" description="Helical" evidence="9">
    <location>
        <begin position="33"/>
        <end position="50"/>
    </location>
</feature>
<dbReference type="EC" id="2.7.13.3" evidence="2"/>
<dbReference type="PANTHER" id="PTHR43711:SF26">
    <property type="entry name" value="SENSOR HISTIDINE KINASE RCSC"/>
    <property type="match status" value="1"/>
</dbReference>
<evidence type="ECO:0000259" key="10">
    <source>
        <dbReference type="PROSITE" id="PS50109"/>
    </source>
</evidence>
<dbReference type="Proteomes" id="UP000190285">
    <property type="component" value="Unassembled WGS sequence"/>
</dbReference>
<feature type="domain" description="Histidine kinase" evidence="10">
    <location>
        <begin position="354"/>
        <end position="577"/>
    </location>
</feature>
<evidence type="ECO:0000256" key="4">
    <source>
        <dbReference type="ARBA" id="ARBA00022679"/>
    </source>
</evidence>
<sequence length="609" mass="70285">MNSKSLMVISSIGSGLIIFFVFIFLFHKDKEKYLGIIALGWGVFIIQRLLRFLGILKSIETFSFSAYVLYLVLIFLFIYGIHLFIRKPVKKWWVVVLGICIVYKSLDNIINLPNIIGDIIYIFPSIILVWNGINVIKSKKYMGIGRHIVGGDFIFWGIQLIFFSFFKNKVWFITIAKFIYPLIFNVLAFGILISYFETILKRLEKSEERYKMLVEICPDAIGVVMNNEIVFANNASLRLLKADNMEQVKGHKIKKFLHPDFLKNEEERFEKLFVTSEALKPKEIKLKTLEGIEIEVESAIAPIAYNNRRGVLFVARDIAERKKSESLKKRIEEKTILLEKIEELEKLRNEFFANISHDLRTPLNIILGTIQLIEMNNTNISVENKYLKEKKRIKTIKQNCYRLLRLVNNLIDITKIDAGFYKTNLQNCNIVNVIENITLSVVDYTKNKDISLVFDTDIEEKIIACDLDKIERIMMNLLSNAIKFTREKGSILVKIKDDIDNITIIVKDNGIGIPEEKKEIVFERFKQVENTLSRSCEGSGIGLSLVKSLVEMHGGTISVESELLKGTEFIIKLPVQIIPEKEIEKDNNFSINQTLIERISIEFSDIYSA</sequence>
<protein>
    <recommendedName>
        <fullName evidence="2">histidine kinase</fullName>
        <ecNumber evidence="2">2.7.13.3</ecNumber>
    </recommendedName>
</protein>
<keyword evidence="12" id="KW-1185">Reference proteome</keyword>
<keyword evidence="8" id="KW-0902">Two-component regulatory system</keyword>
<keyword evidence="6" id="KW-0418">Kinase</keyword>
<dbReference type="InterPro" id="IPR050736">
    <property type="entry name" value="Sensor_HK_Regulatory"/>
</dbReference>
<dbReference type="InterPro" id="IPR036097">
    <property type="entry name" value="HisK_dim/P_sf"/>
</dbReference>
<keyword evidence="5" id="KW-0547">Nucleotide-binding</keyword>
<dbReference type="Pfam" id="PF13426">
    <property type="entry name" value="PAS_9"/>
    <property type="match status" value="1"/>
</dbReference>
<evidence type="ECO:0000256" key="3">
    <source>
        <dbReference type="ARBA" id="ARBA00022553"/>
    </source>
</evidence>
<dbReference type="RefSeq" id="WP_079493969.1">
    <property type="nucleotide sequence ID" value="NZ_FUZT01000010.1"/>
</dbReference>
<dbReference type="Gene3D" id="3.30.450.20">
    <property type="entry name" value="PAS domain"/>
    <property type="match status" value="1"/>
</dbReference>
<dbReference type="Pfam" id="PF00512">
    <property type="entry name" value="HisKA"/>
    <property type="match status" value="1"/>
</dbReference>
<dbReference type="CDD" id="cd00130">
    <property type="entry name" value="PAS"/>
    <property type="match status" value="1"/>
</dbReference>
<feature type="transmembrane region" description="Helical" evidence="9">
    <location>
        <begin position="62"/>
        <end position="85"/>
    </location>
</feature>
<evidence type="ECO:0000313" key="11">
    <source>
        <dbReference type="EMBL" id="SKC83502.1"/>
    </source>
</evidence>
<dbReference type="EMBL" id="FUZT01000010">
    <property type="protein sequence ID" value="SKC83502.1"/>
    <property type="molecule type" value="Genomic_DNA"/>
</dbReference>
<dbReference type="InterPro" id="IPR000014">
    <property type="entry name" value="PAS"/>
</dbReference>
<comment type="catalytic activity">
    <reaction evidence="1">
        <text>ATP + protein L-histidine = ADP + protein N-phospho-L-histidine.</text>
        <dbReference type="EC" id="2.7.13.3"/>
    </reaction>
</comment>
<keyword evidence="9" id="KW-0472">Membrane</keyword>
<dbReference type="GO" id="GO:0000155">
    <property type="term" value="F:phosphorelay sensor kinase activity"/>
    <property type="evidence" value="ECO:0007669"/>
    <property type="project" value="InterPro"/>
</dbReference>
<evidence type="ECO:0000256" key="1">
    <source>
        <dbReference type="ARBA" id="ARBA00000085"/>
    </source>
</evidence>
<reference evidence="12" key="1">
    <citation type="submission" date="2017-02" db="EMBL/GenBank/DDBJ databases">
        <authorList>
            <person name="Varghese N."/>
            <person name="Submissions S."/>
        </authorList>
    </citation>
    <scope>NUCLEOTIDE SEQUENCE [LARGE SCALE GENOMIC DNA]</scope>
    <source>
        <strain evidence="12">M1</strain>
    </source>
</reference>
<proteinExistence type="predicted"/>
<dbReference type="Gene3D" id="1.10.287.130">
    <property type="match status" value="1"/>
</dbReference>
<keyword evidence="9" id="KW-0812">Transmembrane</keyword>
<dbReference type="CDD" id="cd00082">
    <property type="entry name" value="HisKA"/>
    <property type="match status" value="1"/>
</dbReference>
<dbReference type="SUPFAM" id="SSF55785">
    <property type="entry name" value="PYP-like sensor domain (PAS domain)"/>
    <property type="match status" value="1"/>
</dbReference>
<dbReference type="STRING" id="36842.SAMN02194393_03925"/>
<dbReference type="InterPro" id="IPR035965">
    <property type="entry name" value="PAS-like_dom_sf"/>
</dbReference>
<feature type="transmembrane region" description="Helical" evidence="9">
    <location>
        <begin position="178"/>
        <end position="196"/>
    </location>
</feature>
<keyword evidence="7" id="KW-0067">ATP-binding</keyword>
<dbReference type="InterPro" id="IPR036890">
    <property type="entry name" value="HATPase_C_sf"/>
</dbReference>
<evidence type="ECO:0000256" key="5">
    <source>
        <dbReference type="ARBA" id="ARBA00022741"/>
    </source>
</evidence>
<dbReference type="InterPro" id="IPR005467">
    <property type="entry name" value="His_kinase_dom"/>
</dbReference>
<dbReference type="GO" id="GO:0005524">
    <property type="term" value="F:ATP binding"/>
    <property type="evidence" value="ECO:0007669"/>
    <property type="project" value="UniProtKB-KW"/>
</dbReference>
<keyword evidence="4" id="KW-0808">Transferase</keyword>
<dbReference type="NCBIfam" id="TIGR00229">
    <property type="entry name" value="sensory_box"/>
    <property type="match status" value="1"/>
</dbReference>
<gene>
    <name evidence="11" type="ORF">SAMN02194393_03925</name>
</gene>
<dbReference type="PRINTS" id="PR00344">
    <property type="entry name" value="BCTRLSENSOR"/>
</dbReference>
<name>A0A1T5M5J1_9FIRM</name>
<evidence type="ECO:0000256" key="9">
    <source>
        <dbReference type="SAM" id="Phobius"/>
    </source>
</evidence>
<dbReference type="InterPro" id="IPR003594">
    <property type="entry name" value="HATPase_dom"/>
</dbReference>
<dbReference type="Gene3D" id="3.30.565.10">
    <property type="entry name" value="Histidine kinase-like ATPase, C-terminal domain"/>
    <property type="match status" value="1"/>
</dbReference>
<dbReference type="Pfam" id="PF02518">
    <property type="entry name" value="HATPase_c"/>
    <property type="match status" value="1"/>
</dbReference>
<dbReference type="SMART" id="SM00387">
    <property type="entry name" value="HATPase_c"/>
    <property type="match status" value="1"/>
</dbReference>
<accession>A0A1T5M5J1</accession>
<dbReference type="InterPro" id="IPR003661">
    <property type="entry name" value="HisK_dim/P_dom"/>
</dbReference>
<evidence type="ECO:0000313" key="12">
    <source>
        <dbReference type="Proteomes" id="UP000190285"/>
    </source>
</evidence>
<dbReference type="AlphaFoldDB" id="A0A1T5M5J1"/>
<evidence type="ECO:0000256" key="7">
    <source>
        <dbReference type="ARBA" id="ARBA00022840"/>
    </source>
</evidence>
<feature type="transmembrane region" description="Helical" evidence="9">
    <location>
        <begin position="148"/>
        <end position="166"/>
    </location>
</feature>
<evidence type="ECO:0000256" key="6">
    <source>
        <dbReference type="ARBA" id="ARBA00022777"/>
    </source>
</evidence>
<dbReference type="FunFam" id="3.30.565.10:FF:000037">
    <property type="entry name" value="Hybrid sensor histidine kinase/response regulator"/>
    <property type="match status" value="1"/>
</dbReference>
<keyword evidence="9" id="KW-1133">Transmembrane helix</keyword>
<dbReference type="InterPro" id="IPR004358">
    <property type="entry name" value="Sig_transdc_His_kin-like_C"/>
</dbReference>
<evidence type="ECO:0000256" key="2">
    <source>
        <dbReference type="ARBA" id="ARBA00012438"/>
    </source>
</evidence>
<feature type="transmembrane region" description="Helical" evidence="9">
    <location>
        <begin position="6"/>
        <end position="26"/>
    </location>
</feature>
<dbReference type="SUPFAM" id="SSF55874">
    <property type="entry name" value="ATPase domain of HSP90 chaperone/DNA topoisomerase II/histidine kinase"/>
    <property type="match status" value="1"/>
</dbReference>
<dbReference type="PROSITE" id="PS50109">
    <property type="entry name" value="HIS_KIN"/>
    <property type="match status" value="1"/>
</dbReference>
<keyword evidence="3" id="KW-0597">Phosphoprotein</keyword>
<dbReference type="SMART" id="SM00388">
    <property type="entry name" value="HisKA"/>
    <property type="match status" value="1"/>
</dbReference>
<organism evidence="11 12">
    <name type="scientific">Maledivibacter halophilus</name>
    <dbReference type="NCBI Taxonomy" id="36842"/>
    <lineage>
        <taxon>Bacteria</taxon>
        <taxon>Bacillati</taxon>
        <taxon>Bacillota</taxon>
        <taxon>Clostridia</taxon>
        <taxon>Peptostreptococcales</taxon>
        <taxon>Caminicellaceae</taxon>
        <taxon>Maledivibacter</taxon>
    </lineage>
</organism>
<dbReference type="CDD" id="cd16922">
    <property type="entry name" value="HATPase_EvgS-ArcB-TorS-like"/>
    <property type="match status" value="1"/>
</dbReference>
<dbReference type="PANTHER" id="PTHR43711">
    <property type="entry name" value="TWO-COMPONENT HISTIDINE KINASE"/>
    <property type="match status" value="1"/>
</dbReference>
<dbReference type="OrthoDB" id="9813394at2"/>
<feature type="transmembrane region" description="Helical" evidence="9">
    <location>
        <begin position="116"/>
        <end position="136"/>
    </location>
</feature>
<dbReference type="SUPFAM" id="SSF47384">
    <property type="entry name" value="Homodimeric domain of signal transducing histidine kinase"/>
    <property type="match status" value="1"/>
</dbReference>